<accession>A0A143PGM2</accession>
<organism evidence="1 2">
    <name type="scientific">Luteitalea pratensis</name>
    <dbReference type="NCBI Taxonomy" id="1855912"/>
    <lineage>
        <taxon>Bacteria</taxon>
        <taxon>Pseudomonadati</taxon>
        <taxon>Acidobacteriota</taxon>
        <taxon>Vicinamibacteria</taxon>
        <taxon>Vicinamibacterales</taxon>
        <taxon>Vicinamibacteraceae</taxon>
        <taxon>Luteitalea</taxon>
    </lineage>
</organism>
<dbReference type="KEGG" id="abac:LuPra_00076"/>
<evidence type="ECO:0000313" key="2">
    <source>
        <dbReference type="Proteomes" id="UP000076079"/>
    </source>
</evidence>
<dbReference type="EMBL" id="CP015136">
    <property type="protein sequence ID" value="AMY06914.1"/>
    <property type="molecule type" value="Genomic_DNA"/>
</dbReference>
<reference evidence="2" key="2">
    <citation type="submission" date="2016-04" db="EMBL/GenBank/DDBJ databases">
        <title>First Complete Genome Sequence of a Subdivision 6 Acidobacterium.</title>
        <authorList>
            <person name="Huang S."/>
            <person name="Vieira S."/>
            <person name="Bunk B."/>
            <person name="Riedel T."/>
            <person name="Sproeer C."/>
            <person name="Overmann J."/>
        </authorList>
    </citation>
    <scope>NUCLEOTIDE SEQUENCE [LARGE SCALE GENOMIC DNA]</scope>
    <source>
        <strain evidence="2">DSM 100886 HEG_-6_39</strain>
    </source>
</reference>
<proteinExistence type="predicted"/>
<gene>
    <name evidence="1" type="ORF">LuPra_00076</name>
</gene>
<evidence type="ECO:0000313" key="1">
    <source>
        <dbReference type="EMBL" id="AMY06914.1"/>
    </source>
</evidence>
<reference evidence="1 2" key="1">
    <citation type="journal article" date="2016" name="Genome Announc.">
        <title>First Complete Genome Sequence of a Subdivision 6 Acidobacterium Strain.</title>
        <authorList>
            <person name="Huang S."/>
            <person name="Vieira S."/>
            <person name="Bunk B."/>
            <person name="Riedel T."/>
            <person name="Sproer C."/>
            <person name="Overmann J."/>
        </authorList>
    </citation>
    <scope>NUCLEOTIDE SEQUENCE [LARGE SCALE GENOMIC DNA]</scope>
    <source>
        <strain evidence="2">DSM 100886 HEG_-6_39</strain>
    </source>
</reference>
<name>A0A143PGM2_LUTPR</name>
<keyword evidence="2" id="KW-1185">Reference proteome</keyword>
<protein>
    <submittedName>
        <fullName evidence="1">Uncharacterized protein</fullName>
    </submittedName>
</protein>
<sequence>MRPGALHRGRLYHVHHKRLYAAIGEPDNRKRRPAPIGTLASRLMLLDLVLDEPSRLWLGTSCDKRQSFTELDGDKRLDDVDLPHLRYGIGRDRVLRLFPTSSRSAR</sequence>
<dbReference type="AlphaFoldDB" id="A0A143PGM2"/>
<dbReference type="STRING" id="1855912.LuPra_00076"/>
<dbReference type="Proteomes" id="UP000076079">
    <property type="component" value="Chromosome"/>
</dbReference>